<organism evidence="2 3">
    <name type="scientific">Psophocarpus tetragonolobus</name>
    <name type="common">Winged bean</name>
    <name type="synonym">Dolichos tetragonolobus</name>
    <dbReference type="NCBI Taxonomy" id="3891"/>
    <lineage>
        <taxon>Eukaryota</taxon>
        <taxon>Viridiplantae</taxon>
        <taxon>Streptophyta</taxon>
        <taxon>Embryophyta</taxon>
        <taxon>Tracheophyta</taxon>
        <taxon>Spermatophyta</taxon>
        <taxon>Magnoliopsida</taxon>
        <taxon>eudicotyledons</taxon>
        <taxon>Gunneridae</taxon>
        <taxon>Pentapetalae</taxon>
        <taxon>rosids</taxon>
        <taxon>fabids</taxon>
        <taxon>Fabales</taxon>
        <taxon>Fabaceae</taxon>
        <taxon>Papilionoideae</taxon>
        <taxon>50 kb inversion clade</taxon>
        <taxon>NPAAA clade</taxon>
        <taxon>indigoferoid/millettioid clade</taxon>
        <taxon>Phaseoleae</taxon>
        <taxon>Psophocarpus</taxon>
    </lineage>
</organism>
<dbReference type="EMBL" id="JAYMYS010000005">
    <property type="protein sequence ID" value="KAK7392854.1"/>
    <property type="molecule type" value="Genomic_DNA"/>
</dbReference>
<name>A0AAN9SAX4_PSOTE</name>
<feature type="transmembrane region" description="Helical" evidence="1">
    <location>
        <begin position="6"/>
        <end position="31"/>
    </location>
</feature>
<evidence type="ECO:0000313" key="3">
    <source>
        <dbReference type="Proteomes" id="UP001386955"/>
    </source>
</evidence>
<gene>
    <name evidence="2" type="ORF">VNO78_21304</name>
</gene>
<dbReference type="Proteomes" id="UP001386955">
    <property type="component" value="Unassembled WGS sequence"/>
</dbReference>
<reference evidence="2 3" key="1">
    <citation type="submission" date="2024-01" db="EMBL/GenBank/DDBJ databases">
        <title>The genomes of 5 underutilized Papilionoideae crops provide insights into root nodulation and disease resistanc.</title>
        <authorList>
            <person name="Jiang F."/>
        </authorList>
    </citation>
    <scope>NUCLEOTIDE SEQUENCE [LARGE SCALE GENOMIC DNA]</scope>
    <source>
        <strain evidence="2">DUOXIRENSHENG_FW03</strain>
        <tissue evidence="2">Leaves</tissue>
    </source>
</reference>
<sequence length="160" mass="17533">MAISQLLVVSITIPDINWFLVGCLGNLLATFNDKNKCRFRKWGVSCLKWLGIGELWETFVPTLIWCLMLVPEYLNEGLAPFSLKGFIEVRDTGFERLCGEICVGGGGVKAVKGNTQVEVEVVVVGVGEWVVAGRRGDEEEEDDNVGVFSFAFLGGGNSNR</sequence>
<keyword evidence="1" id="KW-0472">Membrane</keyword>
<protein>
    <submittedName>
        <fullName evidence="2">Uncharacterized protein</fullName>
    </submittedName>
</protein>
<comment type="caution">
    <text evidence="2">The sequence shown here is derived from an EMBL/GenBank/DDBJ whole genome shotgun (WGS) entry which is preliminary data.</text>
</comment>
<evidence type="ECO:0000256" key="1">
    <source>
        <dbReference type="SAM" id="Phobius"/>
    </source>
</evidence>
<keyword evidence="1" id="KW-1133">Transmembrane helix</keyword>
<accession>A0AAN9SAX4</accession>
<keyword evidence="1" id="KW-0812">Transmembrane</keyword>
<keyword evidence="3" id="KW-1185">Reference proteome</keyword>
<proteinExistence type="predicted"/>
<evidence type="ECO:0000313" key="2">
    <source>
        <dbReference type="EMBL" id="KAK7392854.1"/>
    </source>
</evidence>
<dbReference type="AlphaFoldDB" id="A0AAN9SAX4"/>